<reference evidence="1 2" key="1">
    <citation type="submission" date="2018-06" db="EMBL/GenBank/DDBJ databases">
        <title>Comparative genomics reveals the genomic features of Rhizophagus irregularis, R. cerebriforme, R. diaphanum and Gigaspora rosea, and their symbiotic lifestyle signature.</title>
        <authorList>
            <person name="Morin E."/>
            <person name="San Clemente H."/>
            <person name="Chen E.C.H."/>
            <person name="De La Providencia I."/>
            <person name="Hainaut M."/>
            <person name="Kuo A."/>
            <person name="Kohler A."/>
            <person name="Murat C."/>
            <person name="Tang N."/>
            <person name="Roy S."/>
            <person name="Loubradou J."/>
            <person name="Henrissat B."/>
            <person name="Grigoriev I.V."/>
            <person name="Corradi N."/>
            <person name="Roux C."/>
            <person name="Martin F.M."/>
        </authorList>
    </citation>
    <scope>NUCLEOTIDE SEQUENCE [LARGE SCALE GENOMIC DNA]</scope>
    <source>
        <strain evidence="1 2">DAOM 194757</strain>
    </source>
</reference>
<accession>A0A397VS50</accession>
<dbReference type="EMBL" id="QKWP01000242">
    <property type="protein sequence ID" value="RIB23839.1"/>
    <property type="molecule type" value="Genomic_DNA"/>
</dbReference>
<dbReference type="STRING" id="44941.A0A397VS50"/>
<keyword evidence="2" id="KW-1185">Reference proteome</keyword>
<gene>
    <name evidence="1" type="ORF">C2G38_2170174</name>
</gene>
<proteinExistence type="predicted"/>
<sequence length="422" mass="48544">MYCAGDGKTCQHQCGGFGECLLGCSNYNLPNNLKNGNDMHRCSVWVHSFSRLSYLNSSYQLRIKIEGIHHPSNMLMTNTPKATRINLTRQIRDQITINRCADHQTAKTIKGKLLYSLNGASEKELSKALLNSREICDNKKLERFIVREDRRLKDYAGPWTILHYLVEEILKPKGYVLYYQQPDLSKSENSAEHYYQLTVSDEFWLCNGRDFGQACFGVDGKYDLNIDRAPVLTMVVENSARHGTPLAFGLGNKENNWSIRLAINAVKQNIPCNDPTCEHSWYYKDLPNNKGFRRICNCINQVWNPYSMIDKHYPTKLGVEGLKPSLTKDLDNNWMCNEWRLQFIDAGRLPINQKNLMTTNNYTERMNLTVESRLSGKQTVVTFIERLYGLKLMRENLNEQGTGQITYEAGLVTVLMHNQSNK</sequence>
<dbReference type="OrthoDB" id="2424037at2759"/>
<protein>
    <submittedName>
        <fullName evidence="1">Uncharacterized protein</fullName>
    </submittedName>
</protein>
<name>A0A397VS50_9GLOM</name>
<evidence type="ECO:0000313" key="2">
    <source>
        <dbReference type="Proteomes" id="UP000266673"/>
    </source>
</evidence>
<organism evidence="1 2">
    <name type="scientific">Gigaspora rosea</name>
    <dbReference type="NCBI Taxonomy" id="44941"/>
    <lineage>
        <taxon>Eukaryota</taxon>
        <taxon>Fungi</taxon>
        <taxon>Fungi incertae sedis</taxon>
        <taxon>Mucoromycota</taxon>
        <taxon>Glomeromycotina</taxon>
        <taxon>Glomeromycetes</taxon>
        <taxon>Diversisporales</taxon>
        <taxon>Gigasporaceae</taxon>
        <taxon>Gigaspora</taxon>
    </lineage>
</organism>
<dbReference type="AlphaFoldDB" id="A0A397VS50"/>
<evidence type="ECO:0000313" key="1">
    <source>
        <dbReference type="EMBL" id="RIB23839.1"/>
    </source>
</evidence>
<dbReference type="Proteomes" id="UP000266673">
    <property type="component" value="Unassembled WGS sequence"/>
</dbReference>
<comment type="caution">
    <text evidence="1">The sequence shown here is derived from an EMBL/GenBank/DDBJ whole genome shotgun (WGS) entry which is preliminary data.</text>
</comment>